<dbReference type="SUPFAM" id="SSF109854">
    <property type="entry name" value="DinB/YfiT-like putative metalloenzymes"/>
    <property type="match status" value="1"/>
</dbReference>
<dbReference type="Proteomes" id="UP000282674">
    <property type="component" value="Unassembled WGS sequence"/>
</dbReference>
<dbReference type="AlphaFoldDB" id="A0A3M2LAS4"/>
<dbReference type="Pfam" id="PF04978">
    <property type="entry name" value="MST"/>
    <property type="match status" value="1"/>
</dbReference>
<dbReference type="EMBL" id="RFFG01000165">
    <property type="protein sequence ID" value="RMI34617.1"/>
    <property type="molecule type" value="Genomic_DNA"/>
</dbReference>
<evidence type="ECO:0000313" key="2">
    <source>
        <dbReference type="Proteomes" id="UP000282674"/>
    </source>
</evidence>
<evidence type="ECO:0000313" key="1">
    <source>
        <dbReference type="EMBL" id="RMI34617.1"/>
    </source>
</evidence>
<accession>A0A3M2LAS4</accession>
<dbReference type="OrthoDB" id="4548523at2"/>
<organism evidence="1 2">
    <name type="scientific">Actinomadura harenae</name>
    <dbReference type="NCBI Taxonomy" id="2483351"/>
    <lineage>
        <taxon>Bacteria</taxon>
        <taxon>Bacillati</taxon>
        <taxon>Actinomycetota</taxon>
        <taxon>Actinomycetes</taxon>
        <taxon>Streptosporangiales</taxon>
        <taxon>Thermomonosporaceae</taxon>
        <taxon>Actinomadura</taxon>
    </lineage>
</organism>
<dbReference type="Gene3D" id="1.20.120.450">
    <property type="entry name" value="dinb family like domain"/>
    <property type="match status" value="1"/>
</dbReference>
<reference evidence="1 2" key="1">
    <citation type="submission" date="2018-10" db="EMBL/GenBank/DDBJ databases">
        <title>Isolation from soil.</title>
        <authorList>
            <person name="Hu J."/>
        </authorList>
    </citation>
    <scope>NUCLEOTIDE SEQUENCE [LARGE SCALE GENOMIC DNA]</scope>
    <source>
        <strain evidence="1 2">NEAU-Ht49</strain>
    </source>
</reference>
<dbReference type="RefSeq" id="WP_122199776.1">
    <property type="nucleotide sequence ID" value="NZ_JBHSKC010000003.1"/>
</dbReference>
<keyword evidence="2" id="KW-1185">Reference proteome</keyword>
<dbReference type="InterPro" id="IPR007061">
    <property type="entry name" value="MST-like"/>
</dbReference>
<gene>
    <name evidence="1" type="ORF">EBO15_40645</name>
</gene>
<name>A0A3M2LAS4_9ACTN</name>
<sequence length="168" mass="19063">MERTYVPGRGDERALLTGFLQAQRVNVHRKCEGLSDDLAHRHPLKETSPLMSVAGVVNHLRWVEHLWFEHVLLDEPNRVPWTAEDPDAEFDVDDVPFARLLDEYARQCARTDEIVASLPLDRLGVHTRDERSGTPTVGWMLGHMGTETARHVGHIDIMRELLDGTVGD</sequence>
<proteinExistence type="predicted"/>
<dbReference type="InterPro" id="IPR034660">
    <property type="entry name" value="DinB/YfiT-like"/>
</dbReference>
<comment type="caution">
    <text evidence="1">The sequence shown here is derived from an EMBL/GenBank/DDBJ whole genome shotgun (WGS) entry which is preliminary data.</text>
</comment>
<protein>
    <submittedName>
        <fullName evidence="1">DinB family protein</fullName>
    </submittedName>
</protein>